<name>A0A376G591_9FLAO</name>
<dbReference type="Pfam" id="PF05990">
    <property type="entry name" value="DUF900"/>
    <property type="match status" value="1"/>
</dbReference>
<gene>
    <name evidence="2" type="ORF">NCTC13456_01133</name>
</gene>
<keyword evidence="2" id="KW-0378">Hydrolase</keyword>
<protein>
    <submittedName>
        <fullName evidence="2">Alpha/beta hydrolase of uncharacterized function (DUF900)</fullName>
    </submittedName>
</protein>
<feature type="chain" id="PRO_5016821366" evidence="1">
    <location>
        <begin position="18"/>
        <end position="344"/>
    </location>
</feature>
<dbReference type="EMBL" id="UFXS01000001">
    <property type="protein sequence ID" value="STD54662.1"/>
    <property type="molecule type" value="Genomic_DNA"/>
</dbReference>
<dbReference type="RefSeq" id="WP_114999264.1">
    <property type="nucleotide sequence ID" value="NZ_UFXS01000001.1"/>
</dbReference>
<dbReference type="GO" id="GO:0016787">
    <property type="term" value="F:hydrolase activity"/>
    <property type="evidence" value="ECO:0007669"/>
    <property type="project" value="UniProtKB-KW"/>
</dbReference>
<organism evidence="2 3">
    <name type="scientific">Empedobacter falsenii</name>
    <dbReference type="NCBI Taxonomy" id="343874"/>
    <lineage>
        <taxon>Bacteria</taxon>
        <taxon>Pseudomonadati</taxon>
        <taxon>Bacteroidota</taxon>
        <taxon>Flavobacteriia</taxon>
        <taxon>Flavobacteriales</taxon>
        <taxon>Weeksellaceae</taxon>
        <taxon>Empedobacter</taxon>
    </lineage>
</organism>
<keyword evidence="1" id="KW-0732">Signal</keyword>
<feature type="signal peptide" evidence="1">
    <location>
        <begin position="1"/>
        <end position="17"/>
    </location>
</feature>
<proteinExistence type="predicted"/>
<evidence type="ECO:0000313" key="2">
    <source>
        <dbReference type="EMBL" id="STD54662.1"/>
    </source>
</evidence>
<dbReference type="Proteomes" id="UP000254737">
    <property type="component" value="Unassembled WGS sequence"/>
</dbReference>
<evidence type="ECO:0000256" key="1">
    <source>
        <dbReference type="SAM" id="SignalP"/>
    </source>
</evidence>
<accession>A0A376G591</accession>
<dbReference type="InterPro" id="IPR010297">
    <property type="entry name" value="DUF900_hydrolase"/>
</dbReference>
<reference evidence="2 3" key="1">
    <citation type="submission" date="2018-06" db="EMBL/GenBank/DDBJ databases">
        <authorList>
            <consortium name="Pathogen Informatics"/>
            <person name="Doyle S."/>
        </authorList>
    </citation>
    <scope>NUCLEOTIDE SEQUENCE [LARGE SCALE GENOMIC DNA]</scope>
    <source>
        <strain evidence="2 3">NCTC13456</strain>
    </source>
</reference>
<sequence>MKNLFYIFVISFLTSCAAIHNVPTSQNPNNFIQPNTTSSFVDQNGNFYPDNWLKSYGKPPKNASRRDYSLMKIATESNFQNQLTSYESLRLKNIEKRVKNKNRVIIFVHGIDNDYLFSLKNYNKAKTYMNINSSNDEVINFYWDGLVNESLFGAAKVWVSATTNSQMAGVFGLRRILNVIHNKDVYLISHSRGASVVLSSLVNPSLRESEIKRAENAHHVDFTNAETLLENNNKIYSIMLAPAIGKVDFTLDNNQLKTFTPQLKRMHITINDTDYVLGKGKIGFLSRSLIATDFGYKKDLFDELSKNYTFLEETDFSGQDSHEFREYITNPKFITILKEFKLAK</sequence>
<evidence type="ECO:0000313" key="3">
    <source>
        <dbReference type="Proteomes" id="UP000254737"/>
    </source>
</evidence>
<dbReference type="PROSITE" id="PS51257">
    <property type="entry name" value="PROKAR_LIPOPROTEIN"/>
    <property type="match status" value="1"/>
</dbReference>
<dbReference type="AlphaFoldDB" id="A0A376G591"/>